<dbReference type="EMBL" id="JAROCG010000001">
    <property type="protein sequence ID" value="MDN4611460.1"/>
    <property type="molecule type" value="Genomic_DNA"/>
</dbReference>
<accession>A0ABT8K206</accession>
<keyword evidence="1" id="KW-0472">Membrane</keyword>
<sequence length="181" mass="19541">MDGETIRLIVVACGAIIAGLGGALIAGAFNSGNTQATIEAARAAAAEQREADRELEHAQWLRDRKIDVYMAYIRKLHSVEIAIAAMKDGIENPGIASITAAVKELFDMSLTMRILAPDNVANTAREVTQILRKIVVAAPDALQLAPEPYEPYETAVVNFRETMVLLELQVAADLGVRAVRD</sequence>
<keyword evidence="3" id="KW-1185">Reference proteome</keyword>
<dbReference type="Proteomes" id="UP001174209">
    <property type="component" value="Unassembled WGS sequence"/>
</dbReference>
<name>A0ABT8K206_9MICC</name>
<organism evidence="2 3">
    <name type="scientific">Arthrobacter burdickii</name>
    <dbReference type="NCBI Taxonomy" id="3035920"/>
    <lineage>
        <taxon>Bacteria</taxon>
        <taxon>Bacillati</taxon>
        <taxon>Actinomycetota</taxon>
        <taxon>Actinomycetes</taxon>
        <taxon>Micrococcales</taxon>
        <taxon>Micrococcaceae</taxon>
        <taxon>Arthrobacter</taxon>
    </lineage>
</organism>
<evidence type="ECO:0000256" key="1">
    <source>
        <dbReference type="SAM" id="Phobius"/>
    </source>
</evidence>
<keyword evidence="1" id="KW-1133">Transmembrane helix</keyword>
<gene>
    <name evidence="2" type="ORF">P5G52_11365</name>
</gene>
<reference evidence="2" key="1">
    <citation type="submission" date="2023-06" db="EMBL/GenBank/DDBJ databases">
        <title>MT1 and MT2 Draft Genomes of Novel Species.</title>
        <authorList>
            <person name="Venkateswaran K."/>
        </authorList>
    </citation>
    <scope>NUCLEOTIDE SEQUENCE</scope>
    <source>
        <strain evidence="2">IIF3SC-B10</strain>
    </source>
</reference>
<keyword evidence="1" id="KW-0812">Transmembrane</keyword>
<protein>
    <submittedName>
        <fullName evidence="2">Uncharacterized protein</fullName>
    </submittedName>
</protein>
<dbReference type="RefSeq" id="WP_301227445.1">
    <property type="nucleotide sequence ID" value="NZ_JAROCG010000001.1"/>
</dbReference>
<evidence type="ECO:0000313" key="2">
    <source>
        <dbReference type="EMBL" id="MDN4611460.1"/>
    </source>
</evidence>
<comment type="caution">
    <text evidence="2">The sequence shown here is derived from an EMBL/GenBank/DDBJ whole genome shotgun (WGS) entry which is preliminary data.</text>
</comment>
<proteinExistence type="predicted"/>
<feature type="transmembrane region" description="Helical" evidence="1">
    <location>
        <begin position="6"/>
        <end position="29"/>
    </location>
</feature>
<evidence type="ECO:0000313" key="3">
    <source>
        <dbReference type="Proteomes" id="UP001174209"/>
    </source>
</evidence>